<dbReference type="PROSITE" id="PS50025">
    <property type="entry name" value="LAM_G_DOMAIN"/>
    <property type="match status" value="1"/>
</dbReference>
<evidence type="ECO:0000313" key="3">
    <source>
        <dbReference type="EMBL" id="KAK2835840.1"/>
    </source>
</evidence>
<dbReference type="PANTHER" id="PTHR15036:SF49">
    <property type="entry name" value="AXOTACTIN"/>
    <property type="match status" value="1"/>
</dbReference>
<dbReference type="GO" id="GO:0016020">
    <property type="term" value="C:membrane"/>
    <property type="evidence" value="ECO:0007669"/>
    <property type="project" value="UniProtKB-SubCell"/>
</dbReference>
<name>A0AA88SFJ5_CHASR</name>
<evidence type="ECO:0000259" key="2">
    <source>
        <dbReference type="PROSITE" id="PS50025"/>
    </source>
</evidence>
<organism evidence="3 4">
    <name type="scientific">Channa striata</name>
    <name type="common">Snakehead murrel</name>
    <name type="synonym">Ophicephalus striatus</name>
    <dbReference type="NCBI Taxonomy" id="64152"/>
    <lineage>
        <taxon>Eukaryota</taxon>
        <taxon>Metazoa</taxon>
        <taxon>Chordata</taxon>
        <taxon>Craniata</taxon>
        <taxon>Vertebrata</taxon>
        <taxon>Euteleostomi</taxon>
        <taxon>Actinopterygii</taxon>
        <taxon>Neopterygii</taxon>
        <taxon>Teleostei</taxon>
        <taxon>Neoteleostei</taxon>
        <taxon>Acanthomorphata</taxon>
        <taxon>Anabantaria</taxon>
        <taxon>Anabantiformes</taxon>
        <taxon>Channoidei</taxon>
        <taxon>Channidae</taxon>
        <taxon>Channa</taxon>
    </lineage>
</organism>
<comment type="caution">
    <text evidence="3">The sequence shown here is derived from an EMBL/GenBank/DDBJ whole genome shotgun (WGS) entry which is preliminary data.</text>
</comment>
<evidence type="ECO:0000256" key="1">
    <source>
        <dbReference type="PROSITE-ProRule" id="PRU00122"/>
    </source>
</evidence>
<dbReference type="CDD" id="cd00110">
    <property type="entry name" value="LamG"/>
    <property type="match status" value="1"/>
</dbReference>
<reference evidence="3" key="1">
    <citation type="submission" date="2023-07" db="EMBL/GenBank/DDBJ databases">
        <title>Chromosome-level Genome Assembly of Striped Snakehead (Channa striata).</title>
        <authorList>
            <person name="Liu H."/>
        </authorList>
    </citation>
    <scope>NUCLEOTIDE SEQUENCE</scope>
    <source>
        <strain evidence="3">Gz</strain>
        <tissue evidence="3">Muscle</tissue>
    </source>
</reference>
<dbReference type="Gene3D" id="2.60.120.200">
    <property type="match status" value="1"/>
</dbReference>
<dbReference type="Proteomes" id="UP001187415">
    <property type="component" value="Unassembled WGS sequence"/>
</dbReference>
<protein>
    <recommendedName>
        <fullName evidence="2">Laminin G domain-containing protein</fullName>
    </recommendedName>
</protein>
<dbReference type="InterPro" id="IPR013320">
    <property type="entry name" value="ConA-like_dom_sf"/>
</dbReference>
<evidence type="ECO:0000313" key="4">
    <source>
        <dbReference type="Proteomes" id="UP001187415"/>
    </source>
</evidence>
<comment type="caution">
    <text evidence="1">Lacks conserved residue(s) required for the propagation of feature annotation.</text>
</comment>
<feature type="domain" description="Laminin G" evidence="2">
    <location>
        <begin position="1"/>
        <end position="115"/>
    </location>
</feature>
<dbReference type="PANTHER" id="PTHR15036">
    <property type="entry name" value="PIKACHURIN-LIKE PROTEIN"/>
    <property type="match status" value="1"/>
</dbReference>
<sequence length="118" mass="12645">MVVVKVNDGNGPVSVSVTPHQSLCDAKFHAVTVSREGKVIRLVVDSMSEQKAVLSASVADSTTLHSIYIGGTSTYNRMPVSSPFVGCLRNVKINGRPVALETESRVIDPVSINRCPTY</sequence>
<dbReference type="AlphaFoldDB" id="A0AA88SFJ5"/>
<gene>
    <name evidence="3" type="ORF">Q5P01_016324</name>
</gene>
<accession>A0AA88SFJ5</accession>
<dbReference type="InterPro" id="IPR001791">
    <property type="entry name" value="Laminin_G"/>
</dbReference>
<dbReference type="SUPFAM" id="SSF49899">
    <property type="entry name" value="Concanavalin A-like lectins/glucanases"/>
    <property type="match status" value="1"/>
</dbReference>
<dbReference type="InterPro" id="IPR050372">
    <property type="entry name" value="Neurexin-related_CASP"/>
</dbReference>
<dbReference type="Pfam" id="PF02210">
    <property type="entry name" value="Laminin_G_2"/>
    <property type="match status" value="1"/>
</dbReference>
<dbReference type="EMBL" id="JAUPFM010000012">
    <property type="protein sequence ID" value="KAK2835840.1"/>
    <property type="molecule type" value="Genomic_DNA"/>
</dbReference>
<keyword evidence="4" id="KW-1185">Reference proteome</keyword>
<proteinExistence type="predicted"/>